<evidence type="ECO:0000259" key="1">
    <source>
        <dbReference type="PROSITE" id="PS50943"/>
    </source>
</evidence>
<dbReference type="RefSeq" id="WP_254084259.1">
    <property type="nucleotide sequence ID" value="NZ_JAHESE010000008.1"/>
</dbReference>
<dbReference type="InterPro" id="IPR001387">
    <property type="entry name" value="Cro/C1-type_HTH"/>
</dbReference>
<accession>A0AAP2DZH9</accession>
<sequence>MTGNLKKLDSLTASEPSKWIEKAEQRKKEERWKDVSFKVALKVLRTLREKNMTQKELAERMNVSPQYISKIVKGSENLSLETISALEDALSVDLFLAISRYNTFVRELGTIVWEGQQLEIVYMSYGIGNALESQTKKEIQTSRIIVYSNSEKVFGVYKNADVESPEEMVA</sequence>
<dbReference type="InterPro" id="IPR010982">
    <property type="entry name" value="Lambda_DNA-bd_dom_sf"/>
</dbReference>
<feature type="domain" description="HTH cro/C1-type" evidence="1">
    <location>
        <begin position="41"/>
        <end position="95"/>
    </location>
</feature>
<organism evidence="2 3">
    <name type="scientific">Dawidia cretensis</name>
    <dbReference type="NCBI Taxonomy" id="2782350"/>
    <lineage>
        <taxon>Bacteria</taxon>
        <taxon>Pseudomonadati</taxon>
        <taxon>Bacteroidota</taxon>
        <taxon>Cytophagia</taxon>
        <taxon>Cytophagales</taxon>
        <taxon>Chryseotaleaceae</taxon>
        <taxon>Dawidia</taxon>
    </lineage>
</organism>
<dbReference type="Proteomes" id="UP001319080">
    <property type="component" value="Unassembled WGS sequence"/>
</dbReference>
<keyword evidence="3" id="KW-1185">Reference proteome</keyword>
<dbReference type="EMBL" id="JAHESE010000008">
    <property type="protein sequence ID" value="MBT1708664.1"/>
    <property type="molecule type" value="Genomic_DNA"/>
</dbReference>
<dbReference type="Pfam" id="PF01381">
    <property type="entry name" value="HTH_3"/>
    <property type="match status" value="1"/>
</dbReference>
<reference evidence="2 3" key="1">
    <citation type="submission" date="2021-05" db="EMBL/GenBank/DDBJ databases">
        <title>A Polyphasic approach of four new species of the genus Ohtaekwangia: Ohtaekwangia histidinii sp. nov., Ohtaekwangia cretensis sp. nov., Ohtaekwangia indiensis sp. nov., Ohtaekwangia reichenbachii sp. nov. from diverse environment.</title>
        <authorList>
            <person name="Octaviana S."/>
        </authorList>
    </citation>
    <scope>NUCLEOTIDE SEQUENCE [LARGE SCALE GENOMIC DNA]</scope>
    <source>
        <strain evidence="2 3">PWU5</strain>
    </source>
</reference>
<proteinExistence type="predicted"/>
<dbReference type="CDD" id="cd00093">
    <property type="entry name" value="HTH_XRE"/>
    <property type="match status" value="1"/>
</dbReference>
<dbReference type="PROSITE" id="PS50943">
    <property type="entry name" value="HTH_CROC1"/>
    <property type="match status" value="1"/>
</dbReference>
<evidence type="ECO:0000313" key="2">
    <source>
        <dbReference type="EMBL" id="MBT1708664.1"/>
    </source>
</evidence>
<gene>
    <name evidence="2" type="ORF">KK062_10540</name>
</gene>
<dbReference type="Gene3D" id="1.10.260.40">
    <property type="entry name" value="lambda repressor-like DNA-binding domains"/>
    <property type="match status" value="1"/>
</dbReference>
<dbReference type="SMART" id="SM00530">
    <property type="entry name" value="HTH_XRE"/>
    <property type="match status" value="1"/>
</dbReference>
<dbReference type="GO" id="GO:0003677">
    <property type="term" value="F:DNA binding"/>
    <property type="evidence" value="ECO:0007669"/>
    <property type="project" value="InterPro"/>
</dbReference>
<comment type="caution">
    <text evidence="2">The sequence shown here is derived from an EMBL/GenBank/DDBJ whole genome shotgun (WGS) entry which is preliminary data.</text>
</comment>
<dbReference type="AlphaFoldDB" id="A0AAP2DZH9"/>
<name>A0AAP2DZH9_9BACT</name>
<dbReference type="SUPFAM" id="SSF47413">
    <property type="entry name" value="lambda repressor-like DNA-binding domains"/>
    <property type="match status" value="1"/>
</dbReference>
<protein>
    <submittedName>
        <fullName evidence="2">Helix-turn-helix transcriptional regulator</fullName>
    </submittedName>
</protein>
<evidence type="ECO:0000313" key="3">
    <source>
        <dbReference type="Proteomes" id="UP001319080"/>
    </source>
</evidence>